<evidence type="ECO:0000313" key="1">
    <source>
        <dbReference type="EMBL" id="EPQ66983.1"/>
    </source>
</evidence>
<organism evidence="1 2">
    <name type="scientific">Blumeria graminis f. sp. tritici 96224</name>
    <dbReference type="NCBI Taxonomy" id="1268274"/>
    <lineage>
        <taxon>Eukaryota</taxon>
        <taxon>Fungi</taxon>
        <taxon>Dikarya</taxon>
        <taxon>Ascomycota</taxon>
        <taxon>Pezizomycotina</taxon>
        <taxon>Leotiomycetes</taxon>
        <taxon>Erysiphales</taxon>
        <taxon>Erysiphaceae</taxon>
        <taxon>Blumeria</taxon>
    </lineage>
</organism>
<gene>
    <name evidence="1" type="ORF">BGT96224_Ac31547</name>
</gene>
<dbReference type="Proteomes" id="UP000053110">
    <property type="component" value="Unassembled WGS sequence"/>
</dbReference>
<accession>A0A656KSG6</accession>
<sequence length="60" mass="6670">MASVAGNGVQPSTEPMEWTVVGKPLPTKKVRPQQPFQPKPKVIKRVILVQDLEEESSFNP</sequence>
<dbReference type="AlphaFoldDB" id="A0A656KSG6"/>
<dbReference type="EMBL" id="KE374172">
    <property type="protein sequence ID" value="EPQ66983.1"/>
    <property type="molecule type" value="Genomic_DNA"/>
</dbReference>
<proteinExistence type="predicted"/>
<feature type="non-terminal residue" evidence="1">
    <location>
        <position position="60"/>
    </location>
</feature>
<protein>
    <submittedName>
        <fullName evidence="1">Uncharacterized protein</fullName>
    </submittedName>
</protein>
<reference evidence="2" key="1">
    <citation type="journal article" date="2013" name="Nat. Genet.">
        <title>The wheat powdery mildew genome shows the unique evolution of an obligate biotroph.</title>
        <authorList>
            <person name="Wicker T."/>
            <person name="Oberhaensli S."/>
            <person name="Parlange F."/>
            <person name="Buchmann J.P."/>
            <person name="Shatalina M."/>
            <person name="Roffler S."/>
            <person name="Ben-David R."/>
            <person name="Dolezel J."/>
            <person name="Simkova H."/>
            <person name="Schulze-Lefert P."/>
            <person name="Spanu P.D."/>
            <person name="Bruggmann R."/>
            <person name="Amselem J."/>
            <person name="Quesneville H."/>
            <person name="Ver Loren van Themaat E."/>
            <person name="Paape T."/>
            <person name="Shimizu K.K."/>
            <person name="Keller B."/>
        </authorList>
    </citation>
    <scope>NUCLEOTIDE SEQUENCE [LARGE SCALE GENOMIC DNA]</scope>
    <source>
        <strain evidence="2">96224</strain>
    </source>
</reference>
<evidence type="ECO:0000313" key="2">
    <source>
        <dbReference type="Proteomes" id="UP000053110"/>
    </source>
</evidence>
<name>A0A656KSG6_BLUGR</name>